<feature type="compositionally biased region" description="Basic and acidic residues" evidence="11">
    <location>
        <begin position="595"/>
        <end position="604"/>
    </location>
</feature>
<dbReference type="PANTHER" id="PTHR12413">
    <property type="entry name" value="DOLICHYL GLYCOSYLTRANSFERASE"/>
    <property type="match status" value="1"/>
</dbReference>
<evidence type="ECO:0000256" key="1">
    <source>
        <dbReference type="ARBA" id="ARBA00004477"/>
    </source>
</evidence>
<feature type="transmembrane region" description="Helical" evidence="10">
    <location>
        <begin position="193"/>
        <end position="211"/>
    </location>
</feature>
<dbReference type="Pfam" id="PF03155">
    <property type="entry name" value="Alg6_Alg8"/>
    <property type="match status" value="2"/>
</dbReference>
<dbReference type="EC" id="2.4.1.-" evidence="10"/>
<feature type="transmembrane region" description="Helical" evidence="10">
    <location>
        <begin position="254"/>
        <end position="273"/>
    </location>
</feature>
<feature type="transmembrane region" description="Helical" evidence="10">
    <location>
        <begin position="483"/>
        <end position="502"/>
    </location>
</feature>
<organism evidence="12 13">
    <name type="scientific">Lepraria neglecta</name>
    <dbReference type="NCBI Taxonomy" id="209136"/>
    <lineage>
        <taxon>Eukaryota</taxon>
        <taxon>Fungi</taxon>
        <taxon>Dikarya</taxon>
        <taxon>Ascomycota</taxon>
        <taxon>Pezizomycotina</taxon>
        <taxon>Lecanoromycetes</taxon>
        <taxon>OSLEUM clade</taxon>
        <taxon>Lecanoromycetidae</taxon>
        <taxon>Lecanorales</taxon>
        <taxon>Lecanorineae</taxon>
        <taxon>Stereocaulaceae</taxon>
        <taxon>Lepraria</taxon>
    </lineage>
</organism>
<protein>
    <recommendedName>
        <fullName evidence="10">Alpha-1,3-glucosyltransferase</fullName>
        <ecNumber evidence="10">2.4.1.-</ecNumber>
    </recommendedName>
</protein>
<dbReference type="Proteomes" id="UP001276659">
    <property type="component" value="Unassembled WGS sequence"/>
</dbReference>
<evidence type="ECO:0000256" key="11">
    <source>
        <dbReference type="SAM" id="MobiDB-lite"/>
    </source>
</evidence>
<feature type="transmembrane region" description="Helical" evidence="10">
    <location>
        <begin position="457"/>
        <end position="476"/>
    </location>
</feature>
<keyword evidence="8 10" id="KW-1133">Transmembrane helix</keyword>
<gene>
    <name evidence="12" type="ORF">OEA41_005967</name>
</gene>
<dbReference type="PANTHER" id="PTHR12413:SF1">
    <property type="entry name" value="DOLICHYL PYROPHOSPHATE MAN9GLCNAC2 ALPHA-1,3-GLUCOSYLTRANSFERASE"/>
    <property type="match status" value="1"/>
</dbReference>
<evidence type="ECO:0000256" key="4">
    <source>
        <dbReference type="ARBA" id="ARBA00022676"/>
    </source>
</evidence>
<evidence type="ECO:0000256" key="2">
    <source>
        <dbReference type="ARBA" id="ARBA00004922"/>
    </source>
</evidence>
<accession>A0AAD9ZAS7</accession>
<keyword evidence="5 10" id="KW-0808">Transferase</keyword>
<dbReference type="InterPro" id="IPR004856">
    <property type="entry name" value="Glyco_trans_ALG6/ALG8"/>
</dbReference>
<evidence type="ECO:0000256" key="5">
    <source>
        <dbReference type="ARBA" id="ARBA00022679"/>
    </source>
</evidence>
<keyword evidence="7 10" id="KW-0256">Endoplasmic reticulum</keyword>
<feature type="transmembrane region" description="Helical" evidence="10">
    <location>
        <begin position="57"/>
        <end position="79"/>
    </location>
</feature>
<name>A0AAD9ZAS7_9LECA</name>
<keyword evidence="4 10" id="KW-0328">Glycosyltransferase</keyword>
<feature type="transmembrane region" description="Helical" evidence="10">
    <location>
        <begin position="159"/>
        <end position="181"/>
    </location>
</feature>
<keyword evidence="6 10" id="KW-0812">Transmembrane</keyword>
<feature type="transmembrane region" description="Helical" evidence="10">
    <location>
        <begin position="223"/>
        <end position="248"/>
    </location>
</feature>
<evidence type="ECO:0000313" key="13">
    <source>
        <dbReference type="Proteomes" id="UP001276659"/>
    </source>
</evidence>
<evidence type="ECO:0000256" key="6">
    <source>
        <dbReference type="ARBA" id="ARBA00022692"/>
    </source>
</evidence>
<feature type="transmembrane region" description="Helical" evidence="10">
    <location>
        <begin position="280"/>
        <end position="304"/>
    </location>
</feature>
<evidence type="ECO:0000256" key="9">
    <source>
        <dbReference type="ARBA" id="ARBA00023136"/>
    </source>
</evidence>
<proteinExistence type="inferred from homology"/>
<feature type="transmembrane region" description="Helical" evidence="10">
    <location>
        <begin position="553"/>
        <end position="575"/>
    </location>
</feature>
<comment type="caution">
    <text evidence="12">The sequence shown here is derived from an EMBL/GenBank/DDBJ whole genome shotgun (WGS) entry which is preliminary data.</text>
</comment>
<feature type="region of interest" description="Disordered" evidence="11">
    <location>
        <begin position="592"/>
        <end position="629"/>
    </location>
</feature>
<reference evidence="12" key="1">
    <citation type="submission" date="2022-11" db="EMBL/GenBank/DDBJ databases">
        <title>Chromosomal genome sequence assembly and mating type (MAT) locus characterization of the leprose asexual lichenized fungus Lepraria neglecta (Nyl.) Erichsen.</title>
        <authorList>
            <person name="Allen J.L."/>
            <person name="Pfeffer B."/>
        </authorList>
    </citation>
    <scope>NUCLEOTIDE SEQUENCE</scope>
    <source>
        <strain evidence="12">Allen 5258</strain>
    </source>
</reference>
<feature type="transmembrane region" description="Helical" evidence="10">
    <location>
        <begin position="522"/>
        <end position="541"/>
    </location>
</feature>
<evidence type="ECO:0000256" key="3">
    <source>
        <dbReference type="ARBA" id="ARBA00008715"/>
    </source>
</evidence>
<dbReference type="EMBL" id="JASNWA010000007">
    <property type="protein sequence ID" value="KAK3172643.1"/>
    <property type="molecule type" value="Genomic_DNA"/>
</dbReference>
<feature type="region of interest" description="Disordered" evidence="11">
    <location>
        <begin position="1"/>
        <end position="30"/>
    </location>
</feature>
<dbReference type="GO" id="GO:0005789">
    <property type="term" value="C:endoplasmic reticulum membrane"/>
    <property type="evidence" value="ECO:0007669"/>
    <property type="project" value="UniProtKB-SubCell"/>
</dbReference>
<keyword evidence="13" id="KW-1185">Reference proteome</keyword>
<evidence type="ECO:0000256" key="7">
    <source>
        <dbReference type="ARBA" id="ARBA00022824"/>
    </source>
</evidence>
<feature type="transmembrane region" description="Helical" evidence="10">
    <location>
        <begin position="388"/>
        <end position="407"/>
    </location>
</feature>
<comment type="pathway">
    <text evidence="2 10">Protein modification; protein glycosylation.</text>
</comment>
<evidence type="ECO:0000313" key="12">
    <source>
        <dbReference type="EMBL" id="KAK3172643.1"/>
    </source>
</evidence>
<comment type="subcellular location">
    <subcellularLocation>
        <location evidence="1 10">Endoplasmic reticulum membrane</location>
        <topology evidence="1 10">Multi-pass membrane protein</topology>
    </subcellularLocation>
</comment>
<evidence type="ECO:0000256" key="8">
    <source>
        <dbReference type="ARBA" id="ARBA00022989"/>
    </source>
</evidence>
<keyword evidence="9 10" id="KW-0472">Membrane</keyword>
<evidence type="ECO:0000256" key="10">
    <source>
        <dbReference type="RuleBase" id="RU363110"/>
    </source>
</evidence>
<comment type="similarity">
    <text evidence="3 10">Belongs to the ALG6/ALG8 glucosyltransferase family.</text>
</comment>
<dbReference type="GO" id="GO:0042281">
    <property type="term" value="F:dolichyl pyrophosphate Man9GlcNAc2 alpha-1,3-glucosyltransferase activity"/>
    <property type="evidence" value="ECO:0007669"/>
    <property type="project" value="TreeGrafter"/>
</dbReference>
<dbReference type="AlphaFoldDB" id="A0AAD9ZAS7"/>
<sequence>MAAPGTPHKPRKKKKEASQPATSSNEIALSDSKAVAQSPAFPLVAFFWPARKNTSQWVILPLALMIVGLFRWCTGLWGYSGFQTPPMHGDYEAQRHWMEVTTHLPISQWYFYDLEYWGLDYPPLTAYHSWLLGKIGSLVNPSWFALDSSRGIEQQLLKVYMRATVIVSEYLTYIPAAIIVSRRLAQLRGVSKWESSIALVAILMQPATILIDHGHFQYNTIMLGFVLASMSCMLSDHPIWACTFFVAALCYKQMALYFAPAIFAYLLGVCLLPRLHIGRFIGIASITLLSFALIFAPLLLGSLYDSQLGTSQPLSTIDRHVNSLFALVLPYIDPQSMFYPLLLQLTQTIHRVFPFARGLFEDKVANMWCAIHTIHKLHTYPIPLLQRVSLFATFMSILPACMIISLFPRKELLPWALASSAWGFFLCSFQVHEKSDLLPLLPMTILLAGDGGLGVEMRAWIGLANLLGVWTLFPLLKRDELRVPYYVLSLLWAYLMGLPPTSLDLYVGKQASKSGMRLSTQALHLTFYAVMAAWHLLEAFVEMPKGKPDLWVVLNVLIGVVGFSICYLWCTWQLILRSGVMEEWFGFRAQMQAKGTEKKEEKKPLLSPGKGTRATPPREAKSGKGQKKS</sequence>